<sequence length="81" mass="9549">MDTTPFNILFSYTQYKINQLLWKRSHCRCHLLPFYTHLQNRIQNFFGLILSAAMQWLSPSVILSEKIPFHTLFACFAHSTA</sequence>
<dbReference type="AlphaFoldDB" id="S4PVF9"/>
<protein>
    <submittedName>
        <fullName evidence="1">Uncharacterized protein</fullName>
    </submittedName>
</protein>
<accession>S4PVF9</accession>
<reference evidence="1" key="1">
    <citation type="journal article" date="2013" name="BMC Genomics">
        <title>Unscrambling butterfly oogenesis.</title>
        <authorList>
            <person name="Carter J.M."/>
            <person name="Baker S.C."/>
            <person name="Pink R."/>
            <person name="Carter D.R."/>
            <person name="Collins A."/>
            <person name="Tomlin J."/>
            <person name="Gibbs M."/>
            <person name="Breuker C.J."/>
        </authorList>
    </citation>
    <scope>NUCLEOTIDE SEQUENCE</scope>
    <source>
        <tissue evidence="1">Ovary</tissue>
    </source>
</reference>
<name>S4PVF9_9NEOP</name>
<reference evidence="1" key="2">
    <citation type="submission" date="2013-05" db="EMBL/GenBank/DDBJ databases">
        <authorList>
            <person name="Carter J.-M."/>
            <person name="Baker S.C."/>
            <person name="Pink R."/>
            <person name="Carter D.R.F."/>
            <person name="Collins A."/>
            <person name="Tomlin J."/>
            <person name="Gibbs M."/>
            <person name="Breuker C.J."/>
        </authorList>
    </citation>
    <scope>NUCLEOTIDE SEQUENCE</scope>
    <source>
        <tissue evidence="1">Ovary</tissue>
    </source>
</reference>
<proteinExistence type="predicted"/>
<dbReference type="EMBL" id="GAIX01008608">
    <property type="protein sequence ID" value="JAA83952.1"/>
    <property type="molecule type" value="Transcribed_RNA"/>
</dbReference>
<organism evidence="1">
    <name type="scientific">Pararge aegeria</name>
    <name type="common">speckled wood butterfly</name>
    <dbReference type="NCBI Taxonomy" id="116150"/>
    <lineage>
        <taxon>Eukaryota</taxon>
        <taxon>Metazoa</taxon>
        <taxon>Ecdysozoa</taxon>
        <taxon>Arthropoda</taxon>
        <taxon>Hexapoda</taxon>
        <taxon>Insecta</taxon>
        <taxon>Pterygota</taxon>
        <taxon>Neoptera</taxon>
        <taxon>Endopterygota</taxon>
        <taxon>Lepidoptera</taxon>
        <taxon>Glossata</taxon>
        <taxon>Ditrysia</taxon>
        <taxon>Papilionoidea</taxon>
        <taxon>Nymphalidae</taxon>
        <taxon>Satyrinae</taxon>
        <taxon>Satyrini</taxon>
        <taxon>Parargina</taxon>
        <taxon>Pararge</taxon>
    </lineage>
</organism>
<evidence type="ECO:0000313" key="1">
    <source>
        <dbReference type="EMBL" id="JAA83952.1"/>
    </source>
</evidence>